<feature type="transmembrane region" description="Helical" evidence="5">
    <location>
        <begin position="49"/>
        <end position="68"/>
    </location>
</feature>
<evidence type="ECO:0000313" key="7">
    <source>
        <dbReference type="Proteomes" id="UP001551482"/>
    </source>
</evidence>
<feature type="transmembrane region" description="Helical" evidence="5">
    <location>
        <begin position="22"/>
        <end position="42"/>
    </location>
</feature>
<keyword evidence="3 5" id="KW-1133">Transmembrane helix</keyword>
<feature type="transmembrane region" description="Helical" evidence="5">
    <location>
        <begin position="160"/>
        <end position="183"/>
    </location>
</feature>
<keyword evidence="7" id="KW-1185">Reference proteome</keyword>
<keyword evidence="4 5" id="KW-0472">Membrane</keyword>
<accession>A0ABV3DWG6</accession>
<protein>
    <submittedName>
        <fullName evidence="6">Hemolysin III family protein</fullName>
    </submittedName>
</protein>
<evidence type="ECO:0000256" key="5">
    <source>
        <dbReference type="SAM" id="Phobius"/>
    </source>
</evidence>
<dbReference type="PANTHER" id="PTHR20855">
    <property type="entry name" value="ADIPOR/PROGESTIN RECEPTOR-RELATED"/>
    <property type="match status" value="1"/>
</dbReference>
<name>A0ABV3DWG6_9ACTN</name>
<dbReference type="InterPro" id="IPR004254">
    <property type="entry name" value="AdipoR/HlyIII-related"/>
</dbReference>
<proteinExistence type="predicted"/>
<gene>
    <name evidence="6" type="ORF">AB0C36_39645</name>
</gene>
<feature type="transmembrane region" description="Helical" evidence="5">
    <location>
        <begin position="198"/>
        <end position="219"/>
    </location>
</feature>
<reference evidence="6 7" key="1">
    <citation type="submission" date="2024-06" db="EMBL/GenBank/DDBJ databases">
        <title>The Natural Products Discovery Center: Release of the First 8490 Sequenced Strains for Exploring Actinobacteria Biosynthetic Diversity.</title>
        <authorList>
            <person name="Kalkreuter E."/>
            <person name="Kautsar S.A."/>
            <person name="Yang D."/>
            <person name="Bader C.D."/>
            <person name="Teijaro C.N."/>
            <person name="Fluegel L."/>
            <person name="Davis C.M."/>
            <person name="Simpson J.R."/>
            <person name="Lauterbach L."/>
            <person name="Steele A.D."/>
            <person name="Gui C."/>
            <person name="Meng S."/>
            <person name="Li G."/>
            <person name="Viehrig K."/>
            <person name="Ye F."/>
            <person name="Su P."/>
            <person name="Kiefer A.F."/>
            <person name="Nichols A."/>
            <person name="Cepeda A.J."/>
            <person name="Yan W."/>
            <person name="Fan B."/>
            <person name="Jiang Y."/>
            <person name="Adhikari A."/>
            <person name="Zheng C.-J."/>
            <person name="Schuster L."/>
            <person name="Cowan T.M."/>
            <person name="Smanski M.J."/>
            <person name="Chevrette M.G."/>
            <person name="De Carvalho L.P.S."/>
            <person name="Shen B."/>
        </authorList>
    </citation>
    <scope>NUCLEOTIDE SEQUENCE [LARGE SCALE GENOMIC DNA]</scope>
    <source>
        <strain evidence="6 7">NPDC048946</strain>
    </source>
</reference>
<evidence type="ECO:0000313" key="6">
    <source>
        <dbReference type="EMBL" id="MEU8139597.1"/>
    </source>
</evidence>
<evidence type="ECO:0000256" key="3">
    <source>
        <dbReference type="ARBA" id="ARBA00022989"/>
    </source>
</evidence>
<organism evidence="6 7">
    <name type="scientific">Streptodolium elevatio</name>
    <dbReference type="NCBI Taxonomy" id="3157996"/>
    <lineage>
        <taxon>Bacteria</taxon>
        <taxon>Bacillati</taxon>
        <taxon>Actinomycetota</taxon>
        <taxon>Actinomycetes</taxon>
        <taxon>Kitasatosporales</taxon>
        <taxon>Streptomycetaceae</taxon>
        <taxon>Streptodolium</taxon>
    </lineage>
</organism>
<feature type="transmembrane region" description="Helical" evidence="5">
    <location>
        <begin position="111"/>
        <end position="129"/>
    </location>
</feature>
<comment type="subcellular location">
    <subcellularLocation>
        <location evidence="1">Membrane</location>
        <topology evidence="1">Multi-pass membrane protein</topology>
    </subcellularLocation>
</comment>
<evidence type="ECO:0000256" key="2">
    <source>
        <dbReference type="ARBA" id="ARBA00022692"/>
    </source>
</evidence>
<keyword evidence="2 5" id="KW-0812">Transmembrane</keyword>
<dbReference type="PANTHER" id="PTHR20855:SF3">
    <property type="entry name" value="LD03007P"/>
    <property type="match status" value="1"/>
</dbReference>
<sequence>MSVDVHALAPDGPAVKPKLRGWLHLGTFPLAVAGGIVLVAVADTTKARLACAVFALTAAMLFGTSGLYHRGNWGPRGEAVLRRLDHANIFLIIAGTYTPFSILLFGVDSPLLFVVWGGALAGICFRVFWIGAPRWLYTPVYVALGWAAVFYIPDFLREGGVAVLVLVVTGGLLYSLGAVVYGLKRPDPSPHWFGFHEVFHAFTLAAFTAHYVGVSLVAYTQ</sequence>
<feature type="transmembrane region" description="Helical" evidence="5">
    <location>
        <begin position="88"/>
        <end position="106"/>
    </location>
</feature>
<dbReference type="RefSeq" id="WP_358363795.1">
    <property type="nucleotide sequence ID" value="NZ_JBEZFP010000186.1"/>
</dbReference>
<dbReference type="EMBL" id="JBEZFP010000186">
    <property type="protein sequence ID" value="MEU8139597.1"/>
    <property type="molecule type" value="Genomic_DNA"/>
</dbReference>
<comment type="caution">
    <text evidence="6">The sequence shown here is derived from an EMBL/GenBank/DDBJ whole genome shotgun (WGS) entry which is preliminary data.</text>
</comment>
<dbReference type="Pfam" id="PF03006">
    <property type="entry name" value="HlyIII"/>
    <property type="match status" value="1"/>
</dbReference>
<feature type="transmembrane region" description="Helical" evidence="5">
    <location>
        <begin position="135"/>
        <end position="153"/>
    </location>
</feature>
<evidence type="ECO:0000256" key="1">
    <source>
        <dbReference type="ARBA" id="ARBA00004141"/>
    </source>
</evidence>
<dbReference type="Proteomes" id="UP001551482">
    <property type="component" value="Unassembled WGS sequence"/>
</dbReference>
<evidence type="ECO:0000256" key="4">
    <source>
        <dbReference type="ARBA" id="ARBA00023136"/>
    </source>
</evidence>